<reference evidence="2 3" key="1">
    <citation type="submission" date="2018-08" db="EMBL/GenBank/DDBJ databases">
        <title>Aphanomyces genome sequencing and annotation.</title>
        <authorList>
            <person name="Minardi D."/>
            <person name="Oidtmann B."/>
            <person name="Van Der Giezen M."/>
            <person name="Studholme D.J."/>
        </authorList>
    </citation>
    <scope>NUCLEOTIDE SEQUENCE [LARGE SCALE GENOMIC DNA]</scope>
    <source>
        <strain evidence="2 3">SA</strain>
    </source>
</reference>
<gene>
    <name evidence="2" type="ORF">DYB38_013973</name>
</gene>
<sequence>MADDQPEKAKAVVDLTGDAQTATISSSRGATAPDGREDSLLNLFIKKEEQRIDVEHHAAVDLTQTVLRTVGPMTLRELLQNEILALEERHRKEDMGLQREGEQANEQSMAVSIVEAKAHATEAVEGQAGKTKQERHPRCQADNFLDGKGAVPCA</sequence>
<feature type="region of interest" description="Disordered" evidence="1">
    <location>
        <begin position="1"/>
        <end position="36"/>
    </location>
</feature>
<name>A0A397C119_APHAT</name>
<proteinExistence type="predicted"/>
<feature type="compositionally biased region" description="Polar residues" evidence="1">
    <location>
        <begin position="18"/>
        <end position="29"/>
    </location>
</feature>
<feature type="compositionally biased region" description="Basic and acidic residues" evidence="1">
    <location>
        <begin position="1"/>
        <end position="11"/>
    </location>
</feature>
<organism evidence="2 3">
    <name type="scientific">Aphanomyces astaci</name>
    <name type="common">Crayfish plague agent</name>
    <dbReference type="NCBI Taxonomy" id="112090"/>
    <lineage>
        <taxon>Eukaryota</taxon>
        <taxon>Sar</taxon>
        <taxon>Stramenopiles</taxon>
        <taxon>Oomycota</taxon>
        <taxon>Saprolegniomycetes</taxon>
        <taxon>Saprolegniales</taxon>
        <taxon>Verrucalvaceae</taxon>
        <taxon>Aphanomyces</taxon>
    </lineage>
</organism>
<evidence type="ECO:0000313" key="3">
    <source>
        <dbReference type="Proteomes" id="UP000265716"/>
    </source>
</evidence>
<comment type="caution">
    <text evidence="2">The sequence shown here is derived from an EMBL/GenBank/DDBJ whole genome shotgun (WGS) entry which is preliminary data.</text>
</comment>
<evidence type="ECO:0000313" key="2">
    <source>
        <dbReference type="EMBL" id="RHY38010.1"/>
    </source>
</evidence>
<dbReference type="Proteomes" id="UP000265716">
    <property type="component" value="Unassembled WGS sequence"/>
</dbReference>
<evidence type="ECO:0000256" key="1">
    <source>
        <dbReference type="SAM" id="MobiDB-lite"/>
    </source>
</evidence>
<accession>A0A397C119</accession>
<feature type="region of interest" description="Disordered" evidence="1">
    <location>
        <begin position="121"/>
        <end position="154"/>
    </location>
</feature>
<dbReference type="AlphaFoldDB" id="A0A397C119"/>
<dbReference type="EMBL" id="QUTC01011924">
    <property type="protein sequence ID" value="RHY38010.1"/>
    <property type="molecule type" value="Genomic_DNA"/>
</dbReference>
<protein>
    <submittedName>
        <fullName evidence="2">Uncharacterized protein</fullName>
    </submittedName>
</protein>